<feature type="compositionally biased region" description="Low complexity" evidence="4">
    <location>
        <begin position="342"/>
        <end position="358"/>
    </location>
</feature>
<dbReference type="InterPro" id="IPR001452">
    <property type="entry name" value="SH3_domain"/>
</dbReference>
<dbReference type="AlphaFoldDB" id="A0AAE9WDA6"/>
<evidence type="ECO:0000256" key="2">
    <source>
        <dbReference type="ARBA" id="ARBA00022553"/>
    </source>
</evidence>
<gene>
    <name evidence="8" type="primary">pob1</name>
    <name evidence="8" type="ORF">SOMG_04026</name>
</gene>
<feature type="compositionally biased region" description="Low complexity" evidence="4">
    <location>
        <begin position="586"/>
        <end position="601"/>
    </location>
</feature>
<evidence type="ECO:0000256" key="3">
    <source>
        <dbReference type="PROSITE-ProRule" id="PRU00192"/>
    </source>
</evidence>
<feature type="compositionally biased region" description="Basic and acidic residues" evidence="4">
    <location>
        <begin position="68"/>
        <end position="79"/>
    </location>
</feature>
<dbReference type="GO" id="GO:0007032">
    <property type="term" value="P:endosome organization"/>
    <property type="evidence" value="ECO:0007669"/>
    <property type="project" value="TreeGrafter"/>
</dbReference>
<feature type="region of interest" description="Disordered" evidence="4">
    <location>
        <begin position="311"/>
        <end position="358"/>
    </location>
</feature>
<dbReference type="PROSITE" id="PS50003">
    <property type="entry name" value="PH_DOMAIN"/>
    <property type="match status" value="1"/>
</dbReference>
<dbReference type="SMART" id="SM00454">
    <property type="entry name" value="SAM"/>
    <property type="match status" value="1"/>
</dbReference>
<evidence type="ECO:0000313" key="8">
    <source>
        <dbReference type="EMBL" id="WBW73753.1"/>
    </source>
</evidence>
<dbReference type="PROSITE" id="PS50002">
    <property type="entry name" value="SH3"/>
    <property type="match status" value="1"/>
</dbReference>
<dbReference type="Proteomes" id="UP001212411">
    <property type="component" value="Chromosome 2"/>
</dbReference>
<dbReference type="Pfam" id="PF00169">
    <property type="entry name" value="PH"/>
    <property type="match status" value="1"/>
</dbReference>
<feature type="domain" description="SAM" evidence="7">
    <location>
        <begin position="240"/>
        <end position="303"/>
    </location>
</feature>
<feature type="compositionally biased region" description="Basic and acidic residues" evidence="4">
    <location>
        <begin position="809"/>
        <end position="819"/>
    </location>
</feature>
<dbReference type="KEGG" id="som:SOMG_04026"/>
<feature type="compositionally biased region" description="Basic and acidic residues" evidence="4">
    <location>
        <begin position="141"/>
        <end position="158"/>
    </location>
</feature>
<keyword evidence="2" id="KW-0597">Phosphoprotein</keyword>
<feature type="region of interest" description="Disordered" evidence="4">
    <location>
        <begin position="377"/>
        <end position="615"/>
    </location>
</feature>
<proteinExistence type="predicted"/>
<dbReference type="GO" id="GO:0001881">
    <property type="term" value="P:receptor recycling"/>
    <property type="evidence" value="ECO:0007669"/>
    <property type="project" value="TreeGrafter"/>
</dbReference>
<evidence type="ECO:0000259" key="5">
    <source>
        <dbReference type="PROSITE" id="PS50002"/>
    </source>
</evidence>
<evidence type="ECO:0000259" key="7">
    <source>
        <dbReference type="PROSITE" id="PS50105"/>
    </source>
</evidence>
<dbReference type="PANTHER" id="PTHR22902:SF27">
    <property type="entry name" value="PLECKSTRIN HOMOLOGY DOMAIN-CONTAINING FAMILY A MEMBER 3"/>
    <property type="match status" value="1"/>
</dbReference>
<dbReference type="SUPFAM" id="SSF50729">
    <property type="entry name" value="PH domain-like"/>
    <property type="match status" value="1"/>
</dbReference>
<dbReference type="InterPro" id="IPR001660">
    <property type="entry name" value="SAM"/>
</dbReference>
<dbReference type="InterPro" id="IPR011993">
    <property type="entry name" value="PH-like_dom_sf"/>
</dbReference>
<dbReference type="Gene3D" id="1.10.150.50">
    <property type="entry name" value="Transcription Factor, Ets-1"/>
    <property type="match status" value="1"/>
</dbReference>
<feature type="region of interest" description="Disordered" evidence="4">
    <location>
        <begin position="66"/>
        <end position="191"/>
    </location>
</feature>
<evidence type="ECO:0000313" key="9">
    <source>
        <dbReference type="Proteomes" id="UP001212411"/>
    </source>
</evidence>
<dbReference type="PROSITE" id="PS50105">
    <property type="entry name" value="SAM_DOMAIN"/>
    <property type="match status" value="1"/>
</dbReference>
<feature type="region of interest" description="Disordered" evidence="4">
    <location>
        <begin position="774"/>
        <end position="819"/>
    </location>
</feature>
<feature type="domain" description="SH3" evidence="5">
    <location>
        <begin position="2"/>
        <end position="65"/>
    </location>
</feature>
<dbReference type="Pfam" id="PF00018">
    <property type="entry name" value="SH3_1"/>
    <property type="match status" value="1"/>
</dbReference>
<dbReference type="RefSeq" id="XP_056037996.1">
    <property type="nucleotide sequence ID" value="XM_056182813.1"/>
</dbReference>
<reference evidence="8 9" key="1">
    <citation type="journal article" date="2023" name="G3 (Bethesda)">
        <title>A high-quality reference genome for the fission yeast Schizosaccharomyces osmophilus.</title>
        <authorList>
            <person name="Jia G.S."/>
            <person name="Zhang W.C."/>
            <person name="Liang Y."/>
            <person name="Liu X.H."/>
            <person name="Rhind N."/>
            <person name="Pidoux A."/>
            <person name="Brysch-Herzberg M."/>
            <person name="Du L.L."/>
        </authorList>
    </citation>
    <scope>NUCLEOTIDE SEQUENCE [LARGE SCALE GENOMIC DNA]</scope>
    <source>
        <strain evidence="8 9">CBS 15793</strain>
    </source>
</reference>
<evidence type="ECO:0000259" key="6">
    <source>
        <dbReference type="PROSITE" id="PS50003"/>
    </source>
</evidence>
<dbReference type="GO" id="GO:0005769">
    <property type="term" value="C:early endosome"/>
    <property type="evidence" value="ECO:0007669"/>
    <property type="project" value="TreeGrafter"/>
</dbReference>
<feature type="compositionally biased region" description="Low complexity" evidence="4">
    <location>
        <begin position="467"/>
        <end position="479"/>
    </location>
</feature>
<dbReference type="SUPFAM" id="SSF47769">
    <property type="entry name" value="SAM/Pointed domain"/>
    <property type="match status" value="1"/>
</dbReference>
<dbReference type="Gene3D" id="2.30.30.40">
    <property type="entry name" value="SH3 Domains"/>
    <property type="match status" value="1"/>
</dbReference>
<dbReference type="SUPFAM" id="SSF50044">
    <property type="entry name" value="SH3-domain"/>
    <property type="match status" value="1"/>
</dbReference>
<dbReference type="GO" id="GO:0005829">
    <property type="term" value="C:cytosol"/>
    <property type="evidence" value="ECO:0007669"/>
    <property type="project" value="GOC"/>
</dbReference>
<dbReference type="InterPro" id="IPR001849">
    <property type="entry name" value="PH_domain"/>
</dbReference>
<dbReference type="GO" id="GO:0055037">
    <property type="term" value="C:recycling endosome"/>
    <property type="evidence" value="ECO:0007669"/>
    <property type="project" value="TreeGrafter"/>
</dbReference>
<name>A0AAE9WDA6_9SCHI</name>
<dbReference type="Gene3D" id="2.30.29.30">
    <property type="entry name" value="Pleckstrin-homology domain (PH domain)/Phosphotyrosine-binding domain (PTB)"/>
    <property type="match status" value="1"/>
</dbReference>
<evidence type="ECO:0000256" key="1">
    <source>
        <dbReference type="ARBA" id="ARBA00022443"/>
    </source>
</evidence>
<feature type="compositionally biased region" description="Low complexity" evidence="4">
    <location>
        <begin position="83"/>
        <end position="98"/>
    </location>
</feature>
<keyword evidence="1 3" id="KW-0728">SH3 domain</keyword>
<feature type="compositionally biased region" description="Low complexity" evidence="4">
    <location>
        <begin position="169"/>
        <end position="188"/>
    </location>
</feature>
<dbReference type="GO" id="GO:0042147">
    <property type="term" value="P:retrograde transport, endosome to Golgi"/>
    <property type="evidence" value="ECO:0007669"/>
    <property type="project" value="TreeGrafter"/>
</dbReference>
<dbReference type="SMART" id="SM00326">
    <property type="entry name" value="SH3"/>
    <property type="match status" value="1"/>
</dbReference>
<dbReference type="EMBL" id="CP115612">
    <property type="protein sequence ID" value="WBW73753.1"/>
    <property type="molecule type" value="Genomic_DNA"/>
</dbReference>
<keyword evidence="9" id="KW-1185">Reference proteome</keyword>
<dbReference type="GeneID" id="80877502"/>
<dbReference type="GO" id="GO:0005802">
    <property type="term" value="C:trans-Golgi network"/>
    <property type="evidence" value="ECO:0007669"/>
    <property type="project" value="TreeGrafter"/>
</dbReference>
<feature type="compositionally biased region" description="Low complexity" evidence="4">
    <location>
        <begin position="405"/>
        <end position="439"/>
    </location>
</feature>
<dbReference type="InterPro" id="IPR036028">
    <property type="entry name" value="SH3-like_dom_sf"/>
</dbReference>
<dbReference type="CDD" id="cd00174">
    <property type="entry name" value="SH3"/>
    <property type="match status" value="1"/>
</dbReference>
<dbReference type="PANTHER" id="PTHR22902">
    <property type="entry name" value="SESQUIPEDALIAN"/>
    <property type="match status" value="1"/>
</dbReference>
<evidence type="ECO:0000256" key="4">
    <source>
        <dbReference type="SAM" id="MobiDB-lite"/>
    </source>
</evidence>
<feature type="compositionally biased region" description="Polar residues" evidence="4">
    <location>
        <begin position="565"/>
        <end position="585"/>
    </location>
</feature>
<dbReference type="CDD" id="cd09535">
    <property type="entry name" value="SAM_BOI-like_fungal"/>
    <property type="match status" value="1"/>
</dbReference>
<organism evidence="8 9">
    <name type="scientific">Schizosaccharomyces osmophilus</name>
    <dbReference type="NCBI Taxonomy" id="2545709"/>
    <lineage>
        <taxon>Eukaryota</taxon>
        <taxon>Fungi</taxon>
        <taxon>Dikarya</taxon>
        <taxon>Ascomycota</taxon>
        <taxon>Taphrinomycotina</taxon>
        <taxon>Schizosaccharomycetes</taxon>
        <taxon>Schizosaccharomycetales</taxon>
        <taxon>Schizosaccharomycetaceae</taxon>
        <taxon>Schizosaccharomyces</taxon>
    </lineage>
</organism>
<feature type="domain" description="PH" evidence="6">
    <location>
        <begin position="644"/>
        <end position="754"/>
    </location>
</feature>
<dbReference type="CDD" id="cd13316">
    <property type="entry name" value="PH_Boi"/>
    <property type="match status" value="1"/>
</dbReference>
<feature type="compositionally biased region" description="Polar residues" evidence="4">
    <location>
        <begin position="527"/>
        <end position="557"/>
    </location>
</feature>
<dbReference type="InterPro" id="IPR045188">
    <property type="entry name" value="Boi1/Boi2-like"/>
</dbReference>
<protein>
    <submittedName>
        <fullName evidence="8">Boi family protein</fullName>
    </submittedName>
</protein>
<dbReference type="SMART" id="SM00233">
    <property type="entry name" value="PH"/>
    <property type="match status" value="1"/>
</dbReference>
<dbReference type="InterPro" id="IPR013761">
    <property type="entry name" value="SAM/pointed_sf"/>
</dbReference>
<dbReference type="Pfam" id="PF07647">
    <property type="entry name" value="SAM_2"/>
    <property type="match status" value="1"/>
</dbReference>
<sequence>MASERFVVALHSFPGKSSDELPLIEGNKYLLIKMDEEFGDGWWEAEDQDGNRGIFPASHVELLSNEVPNHENARNEKADVSISTTELTETSSSRSNLTDLEEPITKLDSHVSSPRPDTDGMPKPESISPNHPNDRLLSPSLDKRESSDLEKDSLDNHRNSHPSAQQKWNDNSSLSNSPDLDKSSSNNDPMRKTIDDIESALQNLSTAEADEHSTSPLPILNYRSPSSLGLTEKVQNLPHWSTAEVIDWLKNAGLGSVAPNFVENEINGEILLNTDSSVLKELNITSYGKRFEVLRKIQQLKDTYQQTLSESYPEFPGNYSESPSPDIMSPRADFGDPTLVPSSSNYDSNNESSASSNRMSVLPTLSHMLVSPDFEEYGNNKSEKYIPPLSTNRTRGENKAPSVKPPSASRLSSSVPSRTSPITKRPSPSESSHSTHGSSRLAQVPNEHANGRSDSASLHPPADPKLYTPQPSTTYTQSPNVIQPKGSKKPAGLTRLKTDTVEGSSSTIPARDLSASTKPGEPAVISPLNSASSGHLPTLTSQKSPSLDNAKSPSSTKKPLVQKMLSATNVKSSSDNGQKTSNLKISTPTSLSSSVSDVPNSAPLGKEPIGKRKSKRDIFGRQKILPTGISEGLTDIPVKEAMKTADCHGWMRKRSDRYGVWKARYFVLKGTRLSYYHSLNDTSEKGLIDITSHRVCKVEDLVLSGGKTAIKLAPPAPGAAKAAVMFTPPKVHYFICESKDDINRWSSAFLKATVERDMSVPVLTTTRMQTISLNKAKELRTRPPSLLMDEQAEPDLPSSIGLKKNAKQKGKEPVRQPAK</sequence>
<accession>A0AAE9WDA6</accession>